<dbReference type="Proteomes" id="UP001642487">
    <property type="component" value="Chromosome 2"/>
</dbReference>
<proteinExistence type="predicted"/>
<reference evidence="1 2" key="1">
    <citation type="submission" date="2024-03" db="EMBL/GenBank/DDBJ databases">
        <authorList>
            <person name="Gkanogiannis A."/>
            <person name="Becerra Lopez-Lavalle L."/>
        </authorList>
    </citation>
    <scope>NUCLEOTIDE SEQUENCE [LARGE SCALE GENOMIC DNA]</scope>
</reference>
<dbReference type="EMBL" id="OZ021736">
    <property type="protein sequence ID" value="CAK9315615.1"/>
    <property type="molecule type" value="Genomic_DNA"/>
</dbReference>
<evidence type="ECO:0000313" key="1">
    <source>
        <dbReference type="EMBL" id="CAK9315615.1"/>
    </source>
</evidence>
<keyword evidence="2" id="KW-1185">Reference proteome</keyword>
<protein>
    <submittedName>
        <fullName evidence="1">Uncharacterized protein</fullName>
    </submittedName>
</protein>
<accession>A0ABP0Y587</accession>
<evidence type="ECO:0000313" key="2">
    <source>
        <dbReference type="Proteomes" id="UP001642487"/>
    </source>
</evidence>
<sequence>MSSLFKESSPGTDNVPWYNKAKSVVKVAPALAFCCRRRSLVVAGSSAAATDCRNHGSTLDLCRTSSLATDLRWTSPLVLAIAAATPSEAAVHLGGAAKALSSVGWAD</sequence>
<name>A0ABP0Y587_9ROSI</name>
<organism evidence="1 2">
    <name type="scientific">Citrullus colocynthis</name>
    <name type="common">colocynth</name>
    <dbReference type="NCBI Taxonomy" id="252529"/>
    <lineage>
        <taxon>Eukaryota</taxon>
        <taxon>Viridiplantae</taxon>
        <taxon>Streptophyta</taxon>
        <taxon>Embryophyta</taxon>
        <taxon>Tracheophyta</taxon>
        <taxon>Spermatophyta</taxon>
        <taxon>Magnoliopsida</taxon>
        <taxon>eudicotyledons</taxon>
        <taxon>Gunneridae</taxon>
        <taxon>Pentapetalae</taxon>
        <taxon>rosids</taxon>
        <taxon>fabids</taxon>
        <taxon>Cucurbitales</taxon>
        <taxon>Cucurbitaceae</taxon>
        <taxon>Benincaseae</taxon>
        <taxon>Citrullus</taxon>
    </lineage>
</organism>
<gene>
    <name evidence="1" type="ORF">CITCOLO1_LOCUS7416</name>
</gene>